<gene>
    <name evidence="2" type="ORF">CSING_02880</name>
</gene>
<feature type="transmembrane region" description="Helical" evidence="1">
    <location>
        <begin position="6"/>
        <end position="22"/>
    </location>
</feature>
<evidence type="ECO:0000313" key="3">
    <source>
        <dbReference type="Proteomes" id="UP000031890"/>
    </source>
</evidence>
<keyword evidence="1" id="KW-0472">Membrane</keyword>
<proteinExistence type="predicted"/>
<evidence type="ECO:0000313" key="2">
    <source>
        <dbReference type="EMBL" id="AJI78126.1"/>
    </source>
</evidence>
<accession>A0A0B6F286</accession>
<dbReference type="OrthoDB" id="4772204at2"/>
<reference evidence="2 3" key="1">
    <citation type="journal article" date="2015" name="Genome Announc.">
        <title>Complete Genome Sequence and Annotation of Corynebacterium singulare DSM 44357, Isolated from a Human Semen Specimen.</title>
        <authorList>
            <person name="Merten M."/>
            <person name="Brinkrolf K."/>
            <person name="Albersmeier A."/>
            <person name="Kutter Y."/>
            <person name="Ruckert C."/>
            <person name="Tauch A."/>
        </authorList>
    </citation>
    <scope>NUCLEOTIDE SEQUENCE [LARGE SCALE GENOMIC DNA]</scope>
    <source>
        <strain evidence="2">IBS B52218</strain>
    </source>
</reference>
<feature type="transmembrane region" description="Helical" evidence="1">
    <location>
        <begin position="61"/>
        <end position="77"/>
    </location>
</feature>
<protein>
    <submittedName>
        <fullName evidence="2">Uncharacterized protein</fullName>
    </submittedName>
</protein>
<dbReference type="Proteomes" id="UP000031890">
    <property type="component" value="Chromosome"/>
</dbReference>
<evidence type="ECO:0000256" key="1">
    <source>
        <dbReference type="SAM" id="Phobius"/>
    </source>
</evidence>
<feature type="transmembrane region" description="Helical" evidence="1">
    <location>
        <begin position="118"/>
        <end position="141"/>
    </location>
</feature>
<feature type="transmembrane region" description="Helical" evidence="1">
    <location>
        <begin position="29"/>
        <end position="49"/>
    </location>
</feature>
<organism evidence="2 3">
    <name type="scientific">Corynebacterium singulare</name>
    <dbReference type="NCBI Taxonomy" id="161899"/>
    <lineage>
        <taxon>Bacteria</taxon>
        <taxon>Bacillati</taxon>
        <taxon>Actinomycetota</taxon>
        <taxon>Actinomycetes</taxon>
        <taxon>Mycobacteriales</taxon>
        <taxon>Corynebacteriaceae</taxon>
        <taxon>Corynebacterium</taxon>
    </lineage>
</organism>
<dbReference type="EMBL" id="CP010827">
    <property type="protein sequence ID" value="AJI78126.1"/>
    <property type="molecule type" value="Genomic_DNA"/>
</dbReference>
<name>A0A0B6F286_9CORY</name>
<feature type="transmembrane region" description="Helical" evidence="1">
    <location>
        <begin position="89"/>
        <end position="106"/>
    </location>
</feature>
<sequence length="146" mass="15584">MLGLLFGVLPLCAVIGLTWFVVANSKDFVLRLPWIGVLVGLGIALWIVFAPESVSGSWWEYLVPLFLVMIAALVGAVRRPSFAHSMVETCVASAVVVAGLVIYSLADKGDGTGLDAVAFVLYWFAIYLPGTLVGTLLGGLASRRRD</sequence>
<keyword evidence="1" id="KW-0812">Transmembrane</keyword>
<dbReference type="RefSeq" id="WP_042529503.1">
    <property type="nucleotide sequence ID" value="NZ_CP010827.1"/>
</dbReference>
<dbReference type="STRING" id="161899.CSING_02880"/>
<dbReference type="KEGG" id="csx:CSING_02880"/>
<dbReference type="HOGENOM" id="CLU_1774275_0_0_11"/>
<keyword evidence="1" id="KW-1133">Transmembrane helix</keyword>
<dbReference type="AlphaFoldDB" id="A0A0B6F286"/>